<protein>
    <submittedName>
        <fullName evidence="1">Uncharacterized protein</fullName>
    </submittedName>
</protein>
<evidence type="ECO:0000313" key="2">
    <source>
        <dbReference type="Proteomes" id="UP000004358"/>
    </source>
</evidence>
<reference evidence="1 2" key="1">
    <citation type="submission" date="2006-02" db="EMBL/GenBank/DDBJ databases">
        <authorList>
            <person name="Amann R."/>
            <person name="Ferriera S."/>
            <person name="Johnson J."/>
            <person name="Kravitz S."/>
            <person name="Halpern A."/>
            <person name="Remington K."/>
            <person name="Beeson K."/>
            <person name="Tran B."/>
            <person name="Rogers Y.-H."/>
            <person name="Friedman R."/>
            <person name="Venter J.C."/>
        </authorList>
    </citation>
    <scope>NUCLEOTIDE SEQUENCE [LARGE SCALE GENOMIC DNA]</scope>
    <source>
        <strain evidence="1 2">DSM 3645</strain>
    </source>
</reference>
<sequence>MAIPIIPGGAGVALDATRGVRAIGRFSDVVKTADFGANAYQSYDAYQQGDYLGTALGAFGMGVRVRQVDFMSFR</sequence>
<dbReference type="AlphaFoldDB" id="A3ZZ14"/>
<dbReference type="EMBL" id="AANZ01000023">
    <property type="protein sequence ID" value="EAQ78152.1"/>
    <property type="molecule type" value="Genomic_DNA"/>
</dbReference>
<gene>
    <name evidence="1" type="ORF">DSM3645_15285</name>
</gene>
<comment type="caution">
    <text evidence="1">The sequence shown here is derived from an EMBL/GenBank/DDBJ whole genome shotgun (WGS) entry which is preliminary data.</text>
</comment>
<name>A3ZZ14_9BACT</name>
<accession>A3ZZ14</accession>
<organism evidence="1 2">
    <name type="scientific">Blastopirellula marina DSM 3645</name>
    <dbReference type="NCBI Taxonomy" id="314230"/>
    <lineage>
        <taxon>Bacteria</taxon>
        <taxon>Pseudomonadati</taxon>
        <taxon>Planctomycetota</taxon>
        <taxon>Planctomycetia</taxon>
        <taxon>Pirellulales</taxon>
        <taxon>Pirellulaceae</taxon>
        <taxon>Blastopirellula</taxon>
    </lineage>
</organism>
<proteinExistence type="predicted"/>
<dbReference type="HOGENOM" id="CLU_2680331_0_0_0"/>
<dbReference type="STRING" id="314230.DSM3645_15285"/>
<dbReference type="Proteomes" id="UP000004358">
    <property type="component" value="Unassembled WGS sequence"/>
</dbReference>
<evidence type="ECO:0000313" key="1">
    <source>
        <dbReference type="EMBL" id="EAQ78152.1"/>
    </source>
</evidence>